<feature type="transmembrane region" description="Helical" evidence="8">
    <location>
        <begin position="304"/>
        <end position="324"/>
    </location>
</feature>
<evidence type="ECO:0000256" key="1">
    <source>
        <dbReference type="ARBA" id="ARBA00004651"/>
    </source>
</evidence>
<dbReference type="PANTHER" id="PTHR23028">
    <property type="entry name" value="ACETYLTRANSFERASE"/>
    <property type="match status" value="1"/>
</dbReference>
<dbReference type="Pfam" id="PF19040">
    <property type="entry name" value="SGNH"/>
    <property type="match status" value="1"/>
</dbReference>
<dbReference type="PANTHER" id="PTHR23028:SF53">
    <property type="entry name" value="ACYL_TRANSF_3 DOMAIN-CONTAINING PROTEIN"/>
    <property type="match status" value="1"/>
</dbReference>
<evidence type="ECO:0000259" key="9">
    <source>
        <dbReference type="Pfam" id="PF01757"/>
    </source>
</evidence>
<dbReference type="Proteomes" id="UP000030063">
    <property type="component" value="Unassembled WGS sequence"/>
</dbReference>
<dbReference type="eggNOG" id="COG1835">
    <property type="taxonomic scope" value="Bacteria"/>
</dbReference>
<feature type="transmembrane region" description="Helical" evidence="8">
    <location>
        <begin position="137"/>
        <end position="156"/>
    </location>
</feature>
<evidence type="ECO:0000256" key="3">
    <source>
        <dbReference type="ARBA" id="ARBA00022679"/>
    </source>
</evidence>
<keyword evidence="3 11" id="KW-0808">Transferase</keyword>
<dbReference type="AlphaFoldDB" id="A0A0A1YMM3"/>
<protein>
    <submittedName>
        <fullName evidence="11">Acetyltransferase</fullName>
    </submittedName>
</protein>
<feature type="transmembrane region" description="Helical" evidence="8">
    <location>
        <begin position="34"/>
        <end position="56"/>
    </location>
</feature>
<dbReference type="Pfam" id="PF01757">
    <property type="entry name" value="Acyl_transf_3"/>
    <property type="match status" value="1"/>
</dbReference>
<name>A0A0A1YMM3_9PSED</name>
<evidence type="ECO:0000256" key="7">
    <source>
        <dbReference type="ARBA" id="ARBA00023315"/>
    </source>
</evidence>
<dbReference type="InterPro" id="IPR043968">
    <property type="entry name" value="SGNH"/>
</dbReference>
<feature type="transmembrane region" description="Helical" evidence="8">
    <location>
        <begin position="345"/>
        <end position="365"/>
    </location>
</feature>
<evidence type="ECO:0000313" key="12">
    <source>
        <dbReference type="Proteomes" id="UP000030063"/>
    </source>
</evidence>
<gene>
    <name evidence="11" type="ORF">TMS3_0112720</name>
</gene>
<keyword evidence="4 8" id="KW-0812">Transmembrane</keyword>
<feature type="transmembrane region" description="Helical" evidence="8">
    <location>
        <begin position="163"/>
        <end position="181"/>
    </location>
</feature>
<proteinExistence type="predicted"/>
<dbReference type="GO" id="GO:0016788">
    <property type="term" value="F:hydrolase activity, acting on ester bonds"/>
    <property type="evidence" value="ECO:0007669"/>
    <property type="project" value="UniProtKB-ARBA"/>
</dbReference>
<keyword evidence="2" id="KW-1003">Cell membrane</keyword>
<evidence type="ECO:0000256" key="5">
    <source>
        <dbReference type="ARBA" id="ARBA00022989"/>
    </source>
</evidence>
<reference evidence="11 12" key="1">
    <citation type="journal article" date="2014" name="Genome Announc.">
        <title>Draft Genome Sequence of Petroleum Oil-Degrading Marine Bacterium Pseudomonas taeanensis Strain MS-3, Isolated from a Crude Oil-Contaminated Seashore.</title>
        <authorList>
            <person name="Lee S.Y."/>
            <person name="Kim S.H."/>
            <person name="Lee D.G."/>
            <person name="Shin S."/>
            <person name="Yun S.H."/>
            <person name="Choi C.W."/>
            <person name="Chung Y.H."/>
            <person name="Choi J.S."/>
            <person name="Kahng H.Y."/>
            <person name="Kim S.I."/>
        </authorList>
    </citation>
    <scope>NUCLEOTIDE SEQUENCE [LARGE SCALE GENOMIC DNA]</scope>
    <source>
        <strain evidence="11 12">MS-3</strain>
    </source>
</reference>
<dbReference type="InterPro" id="IPR002656">
    <property type="entry name" value="Acyl_transf_3_dom"/>
</dbReference>
<evidence type="ECO:0000256" key="4">
    <source>
        <dbReference type="ARBA" id="ARBA00022692"/>
    </source>
</evidence>
<dbReference type="Gene3D" id="3.40.50.1110">
    <property type="entry name" value="SGNH hydrolase"/>
    <property type="match status" value="1"/>
</dbReference>
<feature type="transmembrane region" description="Helical" evidence="8">
    <location>
        <begin position="77"/>
        <end position="96"/>
    </location>
</feature>
<feature type="domain" description="Acyltransferase 3" evidence="9">
    <location>
        <begin position="11"/>
        <end position="324"/>
    </location>
</feature>
<accession>A0A0A1YMM3</accession>
<dbReference type="GO" id="GO:0005886">
    <property type="term" value="C:plasma membrane"/>
    <property type="evidence" value="ECO:0007669"/>
    <property type="project" value="UniProtKB-SubCell"/>
</dbReference>
<dbReference type="GO" id="GO:0016747">
    <property type="term" value="F:acyltransferase activity, transferring groups other than amino-acyl groups"/>
    <property type="evidence" value="ECO:0007669"/>
    <property type="project" value="InterPro"/>
</dbReference>
<feature type="transmembrane region" description="Helical" evidence="8">
    <location>
        <begin position="275"/>
        <end position="298"/>
    </location>
</feature>
<feature type="transmembrane region" description="Helical" evidence="8">
    <location>
        <begin position="220"/>
        <end position="239"/>
    </location>
</feature>
<comment type="caution">
    <text evidence="11">The sequence shown here is derived from an EMBL/GenBank/DDBJ whole genome shotgun (WGS) entry which is preliminary data.</text>
</comment>
<dbReference type="OrthoDB" id="9767863at2"/>
<organism evidence="11 12">
    <name type="scientific">Pseudomonas taeanensis MS-3</name>
    <dbReference type="NCBI Taxonomy" id="1395571"/>
    <lineage>
        <taxon>Bacteria</taxon>
        <taxon>Pseudomonadati</taxon>
        <taxon>Pseudomonadota</taxon>
        <taxon>Gammaproteobacteria</taxon>
        <taxon>Pseudomonadales</taxon>
        <taxon>Pseudomonadaceae</taxon>
        <taxon>Pseudomonas</taxon>
    </lineage>
</organism>
<keyword evidence="7" id="KW-0012">Acyltransferase</keyword>
<evidence type="ECO:0000313" key="11">
    <source>
        <dbReference type="EMBL" id="KFX70331.1"/>
    </source>
</evidence>
<keyword evidence="12" id="KW-1185">Reference proteome</keyword>
<sequence length="610" mass="68453">MLAEKNIRLDVQGLRAVAVLAVIIYHVNKAWLPSGFVGVDVFFVISGFIITSLIVGRKENFDWKGFYWGRVKRIAPAYFLMLAVVALVSAVLFLPADFKFFKDSLKAALSFTSNSYFEGFGSYFAPRAHELPLLHTWSLAIEMQFYLFLPVLVCFLPARLLRPVFVLLGIGLLAWSEYKLFNKSEQAVYFSLVARFPEFLIGAFVALLPPKNSLPMRYKSLIGAGGALLLALSVVFIDVQHFPGMWTLLPCIGTALLIAARHGPVSTLLAAKPMVWVGGVSYSLYLWHWPILAFIRYYTGQYELQMVWLAVFVISSLVVAWLSYRWVELPVRHVQGIRTVQKKMLAIAVCVFAVIGVSKEVNVAVVDKLPVEMTRYAPSDEICHGKVVGDCTRGYPGSSPRVLVIGDSHAAQLNYFFDAVGVKNEMAFRVITASSCVPITGFDVERLPLWAQDSCRSQIETVDALMAEADVIVLAGMWQYQTQSDEFMLAFSRFIEAAAEQNKRVFVLAQIPMFDTNFLRIHRFIALGLPVQVTQNNEWKSANSKIEAAVHDVSSAQFLDFSESEFFASAPFENNLLIYLDNHHLNESGARRYGQYAASFFQKNLLKIDN</sequence>
<evidence type="ECO:0000256" key="2">
    <source>
        <dbReference type="ARBA" id="ARBA00022475"/>
    </source>
</evidence>
<keyword evidence="5 8" id="KW-1133">Transmembrane helix</keyword>
<dbReference type="InterPro" id="IPR036514">
    <property type="entry name" value="SGNH_hydro_sf"/>
</dbReference>
<feature type="transmembrane region" description="Helical" evidence="8">
    <location>
        <begin position="187"/>
        <end position="208"/>
    </location>
</feature>
<dbReference type="STRING" id="1395571.TMS3_0112720"/>
<feature type="domain" description="SGNH" evidence="10">
    <location>
        <begin position="387"/>
        <end position="594"/>
    </location>
</feature>
<feature type="transmembrane region" description="Helical" evidence="8">
    <location>
        <begin position="245"/>
        <end position="263"/>
    </location>
</feature>
<keyword evidence="6 8" id="KW-0472">Membrane</keyword>
<dbReference type="GO" id="GO:0009103">
    <property type="term" value="P:lipopolysaccharide biosynthetic process"/>
    <property type="evidence" value="ECO:0007669"/>
    <property type="project" value="TreeGrafter"/>
</dbReference>
<evidence type="ECO:0000259" key="10">
    <source>
        <dbReference type="Pfam" id="PF19040"/>
    </source>
</evidence>
<dbReference type="SUPFAM" id="SSF52266">
    <property type="entry name" value="SGNH hydrolase"/>
    <property type="match status" value="1"/>
</dbReference>
<evidence type="ECO:0000256" key="6">
    <source>
        <dbReference type="ARBA" id="ARBA00023136"/>
    </source>
</evidence>
<feature type="transmembrane region" description="Helical" evidence="8">
    <location>
        <begin position="12"/>
        <end position="28"/>
    </location>
</feature>
<dbReference type="InterPro" id="IPR050879">
    <property type="entry name" value="Acyltransferase_3"/>
</dbReference>
<dbReference type="EMBL" id="AWSQ01000002">
    <property type="protein sequence ID" value="KFX70331.1"/>
    <property type="molecule type" value="Genomic_DNA"/>
</dbReference>
<evidence type="ECO:0000256" key="8">
    <source>
        <dbReference type="SAM" id="Phobius"/>
    </source>
</evidence>
<comment type="subcellular location">
    <subcellularLocation>
        <location evidence="1">Cell membrane</location>
        <topology evidence="1">Multi-pass membrane protein</topology>
    </subcellularLocation>
</comment>